<keyword evidence="4" id="KW-1185">Reference proteome</keyword>
<organism evidence="3 4">
    <name type="scientific">Hyphococcus luteus</name>
    <dbReference type="NCBI Taxonomy" id="2058213"/>
    <lineage>
        <taxon>Bacteria</taxon>
        <taxon>Pseudomonadati</taxon>
        <taxon>Pseudomonadota</taxon>
        <taxon>Alphaproteobacteria</taxon>
        <taxon>Parvularculales</taxon>
        <taxon>Parvularculaceae</taxon>
        <taxon>Hyphococcus</taxon>
    </lineage>
</organism>
<keyword evidence="1" id="KW-1133">Transmembrane helix</keyword>
<dbReference type="AlphaFoldDB" id="A0A2S7K3M4"/>
<dbReference type="RefSeq" id="WP_104830660.1">
    <property type="nucleotide sequence ID" value="NZ_PJCH01000010.1"/>
</dbReference>
<evidence type="ECO:0000313" key="3">
    <source>
        <dbReference type="EMBL" id="PQA87102.1"/>
    </source>
</evidence>
<proteinExistence type="predicted"/>
<accession>A0A2S7K3M4</accession>
<evidence type="ECO:0000313" key="4">
    <source>
        <dbReference type="Proteomes" id="UP000239504"/>
    </source>
</evidence>
<dbReference type="Pfam" id="PF07811">
    <property type="entry name" value="TadE"/>
    <property type="match status" value="1"/>
</dbReference>
<dbReference type="OrthoDB" id="7407543at2"/>
<dbReference type="InterPro" id="IPR012495">
    <property type="entry name" value="TadE-like_dom"/>
</dbReference>
<comment type="caution">
    <text evidence="3">The sequence shown here is derived from an EMBL/GenBank/DDBJ whole genome shotgun (WGS) entry which is preliminary data.</text>
</comment>
<gene>
    <name evidence="3" type="ORF">CW354_13735</name>
</gene>
<dbReference type="EMBL" id="PJCH01000010">
    <property type="protein sequence ID" value="PQA87102.1"/>
    <property type="molecule type" value="Genomic_DNA"/>
</dbReference>
<evidence type="ECO:0000259" key="2">
    <source>
        <dbReference type="Pfam" id="PF07811"/>
    </source>
</evidence>
<reference evidence="3 4" key="1">
    <citation type="submission" date="2017-12" db="EMBL/GenBank/DDBJ databases">
        <authorList>
            <person name="Hurst M.R.H."/>
        </authorList>
    </citation>
    <scope>NUCLEOTIDE SEQUENCE [LARGE SCALE GENOMIC DNA]</scope>
    <source>
        <strain evidence="3 4">SY-3-19</strain>
    </source>
</reference>
<feature type="domain" description="TadE-like" evidence="2">
    <location>
        <begin position="14"/>
        <end position="56"/>
    </location>
</feature>
<keyword evidence="1" id="KW-0472">Membrane</keyword>
<sequence>MNGFFHSLRRCRNGTTAVEFAIVAPVIFALMFWFFDLAFSLYVRNSFTHAVNEVAREVYLDPDRTDAELQASLVSKLGGFGERITVSSALETSGAIDYHVMNAEMDYHFKSPPFTGKAITLTAEGRAPVISYQLEEGANGAQ</sequence>
<name>A0A2S7K3M4_9PROT</name>
<dbReference type="Proteomes" id="UP000239504">
    <property type="component" value="Unassembled WGS sequence"/>
</dbReference>
<evidence type="ECO:0000256" key="1">
    <source>
        <dbReference type="SAM" id="Phobius"/>
    </source>
</evidence>
<protein>
    <recommendedName>
        <fullName evidence="2">TadE-like domain-containing protein</fullName>
    </recommendedName>
</protein>
<feature type="transmembrane region" description="Helical" evidence="1">
    <location>
        <begin position="20"/>
        <end position="43"/>
    </location>
</feature>
<keyword evidence="1" id="KW-0812">Transmembrane</keyword>